<feature type="transmembrane region" description="Helical" evidence="5">
    <location>
        <begin position="222"/>
        <end position="241"/>
    </location>
</feature>
<feature type="transmembrane region" description="Helical" evidence="5">
    <location>
        <begin position="160"/>
        <end position="182"/>
    </location>
</feature>
<keyword evidence="7" id="KW-1185">Reference proteome</keyword>
<dbReference type="PANTHER" id="PTHR31851">
    <property type="entry name" value="FE(2+)/MN(2+) TRANSPORTER PCL1"/>
    <property type="match status" value="1"/>
</dbReference>
<keyword evidence="2 5" id="KW-0812">Transmembrane</keyword>
<reference evidence="6 7" key="1">
    <citation type="submission" date="2024-09" db="EMBL/GenBank/DDBJ databases">
        <authorList>
            <person name="Sun Q."/>
            <person name="Mori K."/>
        </authorList>
    </citation>
    <scope>NUCLEOTIDE SEQUENCE [LARGE SCALE GENOMIC DNA]</scope>
    <source>
        <strain evidence="6 7">JCM 9626</strain>
    </source>
</reference>
<dbReference type="Pfam" id="PF01988">
    <property type="entry name" value="VIT1"/>
    <property type="match status" value="1"/>
</dbReference>
<feature type="transmembrane region" description="Helical" evidence="5">
    <location>
        <begin position="59"/>
        <end position="81"/>
    </location>
</feature>
<evidence type="ECO:0000256" key="1">
    <source>
        <dbReference type="ARBA" id="ARBA00004127"/>
    </source>
</evidence>
<dbReference type="InterPro" id="IPR008217">
    <property type="entry name" value="Ccc1_fam"/>
</dbReference>
<keyword evidence="3 5" id="KW-1133">Transmembrane helix</keyword>
<dbReference type="RefSeq" id="WP_140008915.1">
    <property type="nucleotide sequence ID" value="NZ_JBHMDG010000030.1"/>
</dbReference>
<evidence type="ECO:0000256" key="4">
    <source>
        <dbReference type="ARBA" id="ARBA00023136"/>
    </source>
</evidence>
<proteinExistence type="predicted"/>
<evidence type="ECO:0000313" key="7">
    <source>
        <dbReference type="Proteomes" id="UP001589750"/>
    </source>
</evidence>
<accession>A0ABV5KFL9</accession>
<sequence>MTTTGPHAGAHDGEPREHHRGFAQRLSWLRAAVLGANDGIVSTAGIVVGVAGATSERSAIAVAGMAGLVAGALSMATGEYVSVSTQRDSELALLRKEERELRDDPEDELAELAGLYVERGLDDDLALEVARQLSAKDALAAHAEVELGIDPDDLTSPWRAAFASMLSFTVGAALPLLTILLATASARVAVTVAAVAVALALTGFASARLGFAPPGRAVVRNVGGGLFAMLVTYAVGAALGARLV</sequence>
<gene>
    <name evidence="6" type="ORF">ACFFRI_19270</name>
</gene>
<organism evidence="6 7">
    <name type="scientific">Nocardioides plantarum</name>
    <dbReference type="NCBI Taxonomy" id="29299"/>
    <lineage>
        <taxon>Bacteria</taxon>
        <taxon>Bacillati</taxon>
        <taxon>Actinomycetota</taxon>
        <taxon>Actinomycetes</taxon>
        <taxon>Propionibacteriales</taxon>
        <taxon>Nocardioidaceae</taxon>
        <taxon>Nocardioides</taxon>
    </lineage>
</organism>
<evidence type="ECO:0000256" key="3">
    <source>
        <dbReference type="ARBA" id="ARBA00022989"/>
    </source>
</evidence>
<evidence type="ECO:0000256" key="2">
    <source>
        <dbReference type="ARBA" id="ARBA00022692"/>
    </source>
</evidence>
<name>A0ABV5KFL9_9ACTN</name>
<comment type="subcellular location">
    <subcellularLocation>
        <location evidence="1">Endomembrane system</location>
        <topology evidence="1">Multi-pass membrane protein</topology>
    </subcellularLocation>
</comment>
<protein>
    <submittedName>
        <fullName evidence="6">VIT family protein</fullName>
    </submittedName>
</protein>
<evidence type="ECO:0000313" key="6">
    <source>
        <dbReference type="EMBL" id="MFB9315197.1"/>
    </source>
</evidence>
<feature type="transmembrane region" description="Helical" evidence="5">
    <location>
        <begin position="188"/>
        <end position="210"/>
    </location>
</feature>
<evidence type="ECO:0000256" key="5">
    <source>
        <dbReference type="SAM" id="Phobius"/>
    </source>
</evidence>
<dbReference type="CDD" id="cd02432">
    <property type="entry name" value="Nodulin-21_like_1"/>
    <property type="match status" value="1"/>
</dbReference>
<keyword evidence="4 5" id="KW-0472">Membrane</keyword>
<dbReference type="Proteomes" id="UP001589750">
    <property type="component" value="Unassembled WGS sequence"/>
</dbReference>
<dbReference type="EMBL" id="JBHMDG010000030">
    <property type="protein sequence ID" value="MFB9315197.1"/>
    <property type="molecule type" value="Genomic_DNA"/>
</dbReference>
<comment type="caution">
    <text evidence="6">The sequence shown here is derived from an EMBL/GenBank/DDBJ whole genome shotgun (WGS) entry which is preliminary data.</text>
</comment>
<feature type="transmembrane region" description="Helical" evidence="5">
    <location>
        <begin position="28"/>
        <end position="53"/>
    </location>
</feature>